<dbReference type="AlphaFoldDB" id="A0A0J8UA23"/>
<sequence>MIEAPGENHFRVFAERYYRLSELEASNDKLCIAGSENESLQNHRCLQLAARIEEYLEKVSCAYDNSPEQKSVMILSTIRLWVALDQCTTNLFNLLEDFHPGITPDTLDILQLPLFSDMVHLQNVQVYLRGRCDNASSRTIFDAPAAGCFAERYYDESVDSRKLQDLHLQIEAKARIDLQKKETEWQRLRVLRGATVSSSQMSLEQSLMMINYVGNAISNAALGACGFKFMNTHFQQSPLKQKLLFLSLLALLPLKPIATQLGGYYAH</sequence>
<proteinExistence type="predicted"/>
<gene>
    <name evidence="1" type="ORF">CIHG_01737</name>
</gene>
<dbReference type="Proteomes" id="UP000054563">
    <property type="component" value="Unassembled WGS sequence"/>
</dbReference>
<name>A0A0J8UA23_COCIT</name>
<evidence type="ECO:0000313" key="2">
    <source>
        <dbReference type="Proteomes" id="UP000054563"/>
    </source>
</evidence>
<dbReference type="VEuPathDB" id="FungiDB:CIHG_01737"/>
<organism evidence="1 2">
    <name type="scientific">Coccidioides immitis H538.4</name>
    <dbReference type="NCBI Taxonomy" id="396776"/>
    <lineage>
        <taxon>Eukaryota</taxon>
        <taxon>Fungi</taxon>
        <taxon>Dikarya</taxon>
        <taxon>Ascomycota</taxon>
        <taxon>Pezizomycotina</taxon>
        <taxon>Eurotiomycetes</taxon>
        <taxon>Eurotiomycetidae</taxon>
        <taxon>Onygenales</taxon>
        <taxon>Onygenaceae</taxon>
        <taxon>Coccidioides</taxon>
    </lineage>
</organism>
<evidence type="ECO:0000313" key="1">
    <source>
        <dbReference type="EMBL" id="KMU83953.1"/>
    </source>
</evidence>
<reference evidence="2" key="1">
    <citation type="journal article" date="2010" name="Genome Res.">
        <title>Population genomic sequencing of Coccidioides fungi reveals recent hybridization and transposon control.</title>
        <authorList>
            <person name="Neafsey D.E."/>
            <person name="Barker B.M."/>
            <person name="Sharpton T.J."/>
            <person name="Stajich J.E."/>
            <person name="Park D.J."/>
            <person name="Whiston E."/>
            <person name="Hung C.-Y."/>
            <person name="McMahan C."/>
            <person name="White J."/>
            <person name="Sykes S."/>
            <person name="Heiman D."/>
            <person name="Young S."/>
            <person name="Zeng Q."/>
            <person name="Abouelleil A."/>
            <person name="Aftuck L."/>
            <person name="Bessette D."/>
            <person name="Brown A."/>
            <person name="FitzGerald M."/>
            <person name="Lui A."/>
            <person name="Macdonald J.P."/>
            <person name="Priest M."/>
            <person name="Orbach M.J."/>
            <person name="Galgiani J.N."/>
            <person name="Kirkland T.N."/>
            <person name="Cole G.T."/>
            <person name="Birren B.W."/>
            <person name="Henn M.R."/>
            <person name="Taylor J.W."/>
            <person name="Rounsley S.D."/>
        </authorList>
    </citation>
    <scope>NUCLEOTIDE SEQUENCE [LARGE SCALE GENOMIC DNA]</scope>
    <source>
        <strain evidence="2">H538.4</strain>
    </source>
</reference>
<protein>
    <submittedName>
        <fullName evidence="1">Uncharacterized protein</fullName>
    </submittedName>
</protein>
<accession>A0A0J8UA23</accession>
<dbReference type="STRING" id="396776.A0A0J8UA23"/>
<dbReference type="EMBL" id="DS016984">
    <property type="protein sequence ID" value="KMU83953.1"/>
    <property type="molecule type" value="Genomic_DNA"/>
</dbReference>